<dbReference type="InterPro" id="IPR002321">
    <property type="entry name" value="Cyt_c_II"/>
</dbReference>
<reference evidence="2" key="1">
    <citation type="journal article" date="2014" name="Int. J. Syst. Evol. Microbiol.">
        <title>Complete genome sequence of Corynebacterium casei LMG S-19264T (=DSM 44701T), isolated from a smear-ripened cheese.</title>
        <authorList>
            <consortium name="US DOE Joint Genome Institute (JGI-PGF)"/>
            <person name="Walter F."/>
            <person name="Albersmeier A."/>
            <person name="Kalinowski J."/>
            <person name="Ruckert C."/>
        </authorList>
    </citation>
    <scope>NUCLEOTIDE SEQUENCE</scope>
    <source>
        <strain evidence="2">CGMCC 1.15034</strain>
    </source>
</reference>
<dbReference type="GO" id="GO:0020037">
    <property type="term" value="F:heme binding"/>
    <property type="evidence" value="ECO:0007669"/>
    <property type="project" value="InterPro"/>
</dbReference>
<feature type="signal peptide" evidence="1">
    <location>
        <begin position="1"/>
        <end position="40"/>
    </location>
</feature>
<comment type="caution">
    <text evidence="2">The sequence shown here is derived from an EMBL/GenBank/DDBJ whole genome shotgun (WGS) entry which is preliminary data.</text>
</comment>
<evidence type="ECO:0000313" key="3">
    <source>
        <dbReference type="Proteomes" id="UP000625079"/>
    </source>
</evidence>
<organism evidence="2 3">
    <name type="scientific">Bradyrhizobium guangdongense</name>
    <dbReference type="NCBI Taxonomy" id="1325090"/>
    <lineage>
        <taxon>Bacteria</taxon>
        <taxon>Pseudomonadati</taxon>
        <taxon>Pseudomonadota</taxon>
        <taxon>Alphaproteobacteria</taxon>
        <taxon>Hyphomicrobiales</taxon>
        <taxon>Nitrobacteraceae</taxon>
        <taxon>Bradyrhizobium</taxon>
    </lineage>
</organism>
<dbReference type="RefSeq" id="WP_244659250.1">
    <property type="nucleotide sequence ID" value="NZ_BMHC01000001.1"/>
</dbReference>
<dbReference type="GO" id="GO:0009055">
    <property type="term" value="F:electron transfer activity"/>
    <property type="evidence" value="ECO:0007669"/>
    <property type="project" value="InterPro"/>
</dbReference>
<dbReference type="Proteomes" id="UP000625079">
    <property type="component" value="Unassembled WGS sequence"/>
</dbReference>
<dbReference type="GO" id="GO:0005506">
    <property type="term" value="F:iron ion binding"/>
    <property type="evidence" value="ECO:0007669"/>
    <property type="project" value="InterPro"/>
</dbReference>
<protein>
    <submittedName>
        <fullName evidence="2">Cytochrome c</fullName>
    </submittedName>
</protein>
<evidence type="ECO:0000313" key="2">
    <source>
        <dbReference type="EMBL" id="GGI20107.1"/>
    </source>
</evidence>
<evidence type="ECO:0000256" key="1">
    <source>
        <dbReference type="SAM" id="SignalP"/>
    </source>
</evidence>
<name>A0AA87VZV7_9BRAD</name>
<dbReference type="AlphaFoldDB" id="A0AA87VZV7"/>
<accession>A0AA87VZV7</accession>
<proteinExistence type="predicted"/>
<dbReference type="EMBL" id="BMHC01000001">
    <property type="protein sequence ID" value="GGI20107.1"/>
    <property type="molecule type" value="Genomic_DNA"/>
</dbReference>
<gene>
    <name evidence="2" type="ORF">GCM10010987_07700</name>
</gene>
<sequence>MWGYRYSVIASNGRWLFAALALAALSTAASLIGSTTPAQALPSFARQTGQPCGTCHTDFPALTPYGRRFKLLGYTAGGGQFRTTPFSSEGGRAARAELDKLRGYVKALPQESQTDADRKEWVPPISFMAIEGYTRTQGPTIPDPTEPFKTNDNIVASPVSVFWGGAITDHIGAFAQYTYAGATPLSSFSGTPADQFIHSWGWDNTDVRYANTASVGPFDFVFGVTANNNPSVQDLWNTTPAWGFPYASSTLAAGPPGTTLEGTFAAHVGGVGLYTMINDLLYLEVTGYKSIGFHALNALGANPFDTPGQLGGVAPYWRAAIEPHWGRHTLMVGTFGMIFDVHPWFDTTFASGSTAVLPVSDRFTDVGFDAQYQYQGDNYWLTLRGSYIREFQRLDASFAALGIASNPTNQLNSMKLQASLALGADNRVVLTGQYFNVWGTSDLLLFGPDPVTGQALTPDTNGWTAEIAYIPFGASKMIGWPWFNARIGLQYTYYNKFNGTTVGAHDNNTLFLHAWFAM</sequence>
<reference evidence="2" key="2">
    <citation type="submission" date="2022-12" db="EMBL/GenBank/DDBJ databases">
        <authorList>
            <person name="Sun Q."/>
            <person name="Zhou Y."/>
        </authorList>
    </citation>
    <scope>NUCLEOTIDE SEQUENCE</scope>
    <source>
        <strain evidence="2">CGMCC 1.15034</strain>
    </source>
</reference>
<feature type="chain" id="PRO_5041743378" evidence="1">
    <location>
        <begin position="41"/>
        <end position="518"/>
    </location>
</feature>
<dbReference type="PROSITE" id="PS51009">
    <property type="entry name" value="CYTCII"/>
    <property type="match status" value="1"/>
</dbReference>
<keyword evidence="1" id="KW-0732">Signal</keyword>